<sequence>MISLWKKCREKNLGLFDWLIMNIKDFVLVEWQIEIQCVFMQILWGWYWIGPQISAGINEMEAVKYRVPITMISDKTQLKAPRPFRQVLPQSRAINNRDIQNGEETEAM</sequence>
<accession>A0A8C8UFC9</accession>
<evidence type="ECO:0000313" key="1">
    <source>
        <dbReference type="Ensembl" id="ENSPEMP00000031591.1"/>
    </source>
</evidence>
<dbReference type="AlphaFoldDB" id="A0A8C8UFC9"/>
<reference evidence="1" key="3">
    <citation type="submission" date="2025-09" db="UniProtKB">
        <authorList>
            <consortium name="Ensembl"/>
        </authorList>
    </citation>
    <scope>IDENTIFICATION</scope>
</reference>
<reference evidence="1" key="2">
    <citation type="submission" date="2025-08" db="UniProtKB">
        <authorList>
            <consortium name="Ensembl"/>
        </authorList>
    </citation>
    <scope>IDENTIFICATION</scope>
</reference>
<dbReference type="Ensembl" id="ENSPEMT00000036901.1">
    <property type="protein sequence ID" value="ENSPEMP00000031591.1"/>
    <property type="gene ID" value="ENSPEMG00000027044.1"/>
</dbReference>
<keyword evidence="2" id="KW-1185">Reference proteome</keyword>
<protein>
    <submittedName>
        <fullName evidence="1">Uncharacterized protein</fullName>
    </submittedName>
</protein>
<organism evidence="1 2">
    <name type="scientific">Peromyscus maniculatus bairdii</name>
    <name type="common">Prairie deer mouse</name>
    <dbReference type="NCBI Taxonomy" id="230844"/>
    <lineage>
        <taxon>Eukaryota</taxon>
        <taxon>Metazoa</taxon>
        <taxon>Chordata</taxon>
        <taxon>Craniata</taxon>
        <taxon>Vertebrata</taxon>
        <taxon>Euteleostomi</taxon>
        <taxon>Mammalia</taxon>
        <taxon>Eutheria</taxon>
        <taxon>Euarchontoglires</taxon>
        <taxon>Glires</taxon>
        <taxon>Rodentia</taxon>
        <taxon>Myomorpha</taxon>
        <taxon>Muroidea</taxon>
        <taxon>Cricetidae</taxon>
        <taxon>Neotominae</taxon>
        <taxon>Peromyscus</taxon>
    </lineage>
</organism>
<evidence type="ECO:0000313" key="2">
    <source>
        <dbReference type="Proteomes" id="UP000694547"/>
    </source>
</evidence>
<proteinExistence type="predicted"/>
<dbReference type="Proteomes" id="UP000694547">
    <property type="component" value="Chromosome 10"/>
</dbReference>
<name>A0A8C8UFC9_PERMB</name>
<dbReference type="GeneTree" id="ENSGT00950000185498"/>
<reference evidence="1 2" key="1">
    <citation type="submission" date="2018-10" db="EMBL/GenBank/DDBJ databases">
        <title>Improved assembly of the deer mouse Peromyscus maniculatus genome.</title>
        <authorList>
            <person name="Lassance J.-M."/>
            <person name="Hoekstra H.E."/>
        </authorList>
    </citation>
    <scope>NUCLEOTIDE SEQUENCE [LARGE SCALE GENOMIC DNA]</scope>
</reference>